<sequence>MRFLSNSRKCEISDCLSFRRDLKTQSSSIARHIRKASPPLSVPADNRAISRDLQVSPKPAQCDFGRRAMETPYQLGLKTAVGRWLISKEISDWEVLFSNAVSVKQQEVRDI</sequence>
<comment type="caution">
    <text evidence="1">The sequence shown here is derived from an EMBL/GenBank/DDBJ whole genome shotgun (WGS) entry which is preliminary data.</text>
</comment>
<keyword evidence="2" id="KW-1185">Reference proteome</keyword>
<organism evidence="1 2">
    <name type="scientific">Caerostris extrusa</name>
    <name type="common">Bark spider</name>
    <name type="synonym">Caerostris bankana</name>
    <dbReference type="NCBI Taxonomy" id="172846"/>
    <lineage>
        <taxon>Eukaryota</taxon>
        <taxon>Metazoa</taxon>
        <taxon>Ecdysozoa</taxon>
        <taxon>Arthropoda</taxon>
        <taxon>Chelicerata</taxon>
        <taxon>Arachnida</taxon>
        <taxon>Araneae</taxon>
        <taxon>Araneomorphae</taxon>
        <taxon>Entelegynae</taxon>
        <taxon>Araneoidea</taxon>
        <taxon>Araneidae</taxon>
        <taxon>Caerostris</taxon>
    </lineage>
</organism>
<proteinExistence type="predicted"/>
<dbReference type="AlphaFoldDB" id="A0AAV4Q617"/>
<reference evidence="1 2" key="1">
    <citation type="submission" date="2021-06" db="EMBL/GenBank/DDBJ databases">
        <title>Caerostris extrusa draft genome.</title>
        <authorList>
            <person name="Kono N."/>
            <person name="Arakawa K."/>
        </authorList>
    </citation>
    <scope>NUCLEOTIDE SEQUENCE [LARGE SCALE GENOMIC DNA]</scope>
</reference>
<evidence type="ECO:0000313" key="2">
    <source>
        <dbReference type="Proteomes" id="UP001054945"/>
    </source>
</evidence>
<dbReference type="EMBL" id="BPLR01005604">
    <property type="protein sequence ID" value="GIY03617.1"/>
    <property type="molecule type" value="Genomic_DNA"/>
</dbReference>
<name>A0AAV4Q617_CAEEX</name>
<gene>
    <name evidence="1" type="ORF">CEXT_207701</name>
</gene>
<evidence type="ECO:0000313" key="1">
    <source>
        <dbReference type="EMBL" id="GIY03617.1"/>
    </source>
</evidence>
<accession>A0AAV4Q617</accession>
<dbReference type="Proteomes" id="UP001054945">
    <property type="component" value="Unassembled WGS sequence"/>
</dbReference>
<protein>
    <submittedName>
        <fullName evidence="1">Uncharacterized protein</fullName>
    </submittedName>
</protein>